<evidence type="ECO:0000256" key="1">
    <source>
        <dbReference type="ARBA" id="ARBA00035112"/>
    </source>
</evidence>
<gene>
    <name evidence="3" type="ORF">BDV26DRAFT_282492</name>
</gene>
<name>A0A5N7B3W9_9EURO</name>
<feature type="transmembrane region" description="Helical" evidence="2">
    <location>
        <begin position="21"/>
        <end position="42"/>
    </location>
</feature>
<dbReference type="InterPro" id="IPR021765">
    <property type="entry name" value="UstYa-like"/>
</dbReference>
<dbReference type="PANTHER" id="PTHR33365:SF7">
    <property type="entry name" value="TAT PATHWAY SIGNAL SEQUENCE"/>
    <property type="match status" value="1"/>
</dbReference>
<dbReference type="OrthoDB" id="3687641at2759"/>
<comment type="similarity">
    <text evidence="1">Belongs to the ustYa family.</text>
</comment>
<evidence type="ECO:0000256" key="2">
    <source>
        <dbReference type="SAM" id="Phobius"/>
    </source>
</evidence>
<dbReference type="AlphaFoldDB" id="A0A5N7B3W9"/>
<evidence type="ECO:0000313" key="3">
    <source>
        <dbReference type="EMBL" id="KAE8376691.1"/>
    </source>
</evidence>
<dbReference type="EMBL" id="ML736236">
    <property type="protein sequence ID" value="KAE8376691.1"/>
    <property type="molecule type" value="Genomic_DNA"/>
</dbReference>
<evidence type="ECO:0000313" key="4">
    <source>
        <dbReference type="Proteomes" id="UP000326198"/>
    </source>
</evidence>
<sequence>MSKYGLHHTNKAPFYHRHSTALVLHILLLMVNVWLSMKTFFWSQEHYSPNLVPTPLQSIIQYKKAILPANDFNTYHKEFGPSSLELESAFEDILQYSNIRLSRAELGEDYQDNLGLVEFSDGSGIYGAVAAFHSLHCLKRLHYFLYPEHYHANRTAQEVKELTLHAEHCLSYLLHSTKCNADLTVFPMQWGNESRIPLGIDQGHHQCKDWNQIQNWMKERSVDIYQPGLTNHPTLGSEITGVVSGGLINDAMDREHHH</sequence>
<dbReference type="Pfam" id="PF11807">
    <property type="entry name" value="UstYa"/>
    <property type="match status" value="1"/>
</dbReference>
<accession>A0A5N7B3W9</accession>
<keyword evidence="4" id="KW-1185">Reference proteome</keyword>
<proteinExistence type="inferred from homology"/>
<dbReference type="PANTHER" id="PTHR33365">
    <property type="entry name" value="YALI0B05434P"/>
    <property type="match status" value="1"/>
</dbReference>
<protein>
    <submittedName>
        <fullName evidence="3">Uncharacterized protein</fullName>
    </submittedName>
</protein>
<dbReference type="Proteomes" id="UP000326198">
    <property type="component" value="Unassembled WGS sequence"/>
</dbReference>
<keyword evidence="2" id="KW-0812">Transmembrane</keyword>
<keyword evidence="2" id="KW-0472">Membrane</keyword>
<reference evidence="3 4" key="1">
    <citation type="submission" date="2019-04" db="EMBL/GenBank/DDBJ databases">
        <title>Friends and foes A comparative genomics studyof 23 Aspergillus species from section Flavi.</title>
        <authorList>
            <consortium name="DOE Joint Genome Institute"/>
            <person name="Kjaerbolling I."/>
            <person name="Vesth T."/>
            <person name="Frisvad J.C."/>
            <person name="Nybo J.L."/>
            <person name="Theobald S."/>
            <person name="Kildgaard S."/>
            <person name="Isbrandt T."/>
            <person name="Kuo A."/>
            <person name="Sato A."/>
            <person name="Lyhne E.K."/>
            <person name="Kogle M.E."/>
            <person name="Wiebenga A."/>
            <person name="Kun R.S."/>
            <person name="Lubbers R.J."/>
            <person name="Makela M.R."/>
            <person name="Barry K."/>
            <person name="Chovatia M."/>
            <person name="Clum A."/>
            <person name="Daum C."/>
            <person name="Haridas S."/>
            <person name="He G."/>
            <person name="LaButti K."/>
            <person name="Lipzen A."/>
            <person name="Mondo S."/>
            <person name="Riley R."/>
            <person name="Salamov A."/>
            <person name="Simmons B.A."/>
            <person name="Magnuson J.K."/>
            <person name="Henrissat B."/>
            <person name="Mortensen U.H."/>
            <person name="Larsen T.O."/>
            <person name="Devries R.P."/>
            <person name="Grigoriev I.V."/>
            <person name="Machida M."/>
            <person name="Baker S.E."/>
            <person name="Andersen M.R."/>
        </authorList>
    </citation>
    <scope>NUCLEOTIDE SEQUENCE [LARGE SCALE GENOMIC DNA]</scope>
    <source>
        <strain evidence="3 4">IBT 29228</strain>
    </source>
</reference>
<organism evidence="3 4">
    <name type="scientific">Aspergillus bertholletiae</name>
    <dbReference type="NCBI Taxonomy" id="1226010"/>
    <lineage>
        <taxon>Eukaryota</taxon>
        <taxon>Fungi</taxon>
        <taxon>Dikarya</taxon>
        <taxon>Ascomycota</taxon>
        <taxon>Pezizomycotina</taxon>
        <taxon>Eurotiomycetes</taxon>
        <taxon>Eurotiomycetidae</taxon>
        <taxon>Eurotiales</taxon>
        <taxon>Aspergillaceae</taxon>
        <taxon>Aspergillus</taxon>
        <taxon>Aspergillus subgen. Circumdati</taxon>
    </lineage>
</organism>
<keyword evidence="2" id="KW-1133">Transmembrane helix</keyword>
<dbReference type="GO" id="GO:0043386">
    <property type="term" value="P:mycotoxin biosynthetic process"/>
    <property type="evidence" value="ECO:0007669"/>
    <property type="project" value="InterPro"/>
</dbReference>